<feature type="region of interest" description="Disordered" evidence="1">
    <location>
        <begin position="1"/>
        <end position="26"/>
    </location>
</feature>
<keyword evidence="3" id="KW-1185">Reference proteome</keyword>
<gene>
    <name evidence="2" type="ORF">PMAYCL1PPCAC_20230</name>
</gene>
<evidence type="ECO:0000313" key="3">
    <source>
        <dbReference type="Proteomes" id="UP001328107"/>
    </source>
</evidence>
<proteinExistence type="predicted"/>
<name>A0AAN5CTC0_9BILA</name>
<evidence type="ECO:0000256" key="1">
    <source>
        <dbReference type="SAM" id="MobiDB-lite"/>
    </source>
</evidence>
<comment type="caution">
    <text evidence="2">The sequence shown here is derived from an EMBL/GenBank/DDBJ whole genome shotgun (WGS) entry which is preliminary data.</text>
</comment>
<dbReference type="AlphaFoldDB" id="A0AAN5CTC0"/>
<sequence length="123" mass="12358">CCVPMRTPSGGIPVSPSGPSGPAVPSTPNGLSCPTFTYDQTSCDAAANDAGGFTCTAPNYVNNAVMCPTSKPKIIVYPVGTTPGMIASTLVCDPATLTWTIASGAISLPQPTQGILMGCTNHP</sequence>
<feature type="compositionally biased region" description="Low complexity" evidence="1">
    <location>
        <begin position="7"/>
        <end position="26"/>
    </location>
</feature>
<dbReference type="Proteomes" id="UP001328107">
    <property type="component" value="Unassembled WGS sequence"/>
</dbReference>
<protein>
    <submittedName>
        <fullName evidence="2">Uncharacterized protein</fullName>
    </submittedName>
</protein>
<evidence type="ECO:0000313" key="2">
    <source>
        <dbReference type="EMBL" id="GMR50035.1"/>
    </source>
</evidence>
<accession>A0AAN5CTC0</accession>
<reference evidence="3" key="1">
    <citation type="submission" date="2022-10" db="EMBL/GenBank/DDBJ databases">
        <title>Genome assembly of Pristionchus species.</title>
        <authorList>
            <person name="Yoshida K."/>
            <person name="Sommer R.J."/>
        </authorList>
    </citation>
    <scope>NUCLEOTIDE SEQUENCE [LARGE SCALE GENOMIC DNA]</scope>
    <source>
        <strain evidence="3">RS5460</strain>
    </source>
</reference>
<feature type="non-terminal residue" evidence="2">
    <location>
        <position position="1"/>
    </location>
</feature>
<organism evidence="2 3">
    <name type="scientific">Pristionchus mayeri</name>
    <dbReference type="NCBI Taxonomy" id="1317129"/>
    <lineage>
        <taxon>Eukaryota</taxon>
        <taxon>Metazoa</taxon>
        <taxon>Ecdysozoa</taxon>
        <taxon>Nematoda</taxon>
        <taxon>Chromadorea</taxon>
        <taxon>Rhabditida</taxon>
        <taxon>Rhabditina</taxon>
        <taxon>Diplogasteromorpha</taxon>
        <taxon>Diplogasteroidea</taxon>
        <taxon>Neodiplogasteridae</taxon>
        <taxon>Pristionchus</taxon>
    </lineage>
</organism>
<dbReference type="EMBL" id="BTRK01000004">
    <property type="protein sequence ID" value="GMR50035.1"/>
    <property type="molecule type" value="Genomic_DNA"/>
</dbReference>